<evidence type="ECO:0000256" key="8">
    <source>
        <dbReference type="ARBA" id="ARBA00041958"/>
    </source>
</evidence>
<protein>
    <recommendedName>
        <fullName evidence="7">Regulator of microtubule dynamics protein 1</fullName>
    </recommendedName>
    <alternativeName>
        <fullName evidence="8">Protein FAM82B</fullName>
    </alternativeName>
</protein>
<comment type="caution">
    <text evidence="10">The sequence shown here is derived from an EMBL/GenBank/DDBJ whole genome shotgun (WGS) entry which is preliminary data.</text>
</comment>
<evidence type="ECO:0000313" key="10">
    <source>
        <dbReference type="EMBL" id="NOT34950.1"/>
    </source>
</evidence>
<feature type="signal peptide" evidence="9">
    <location>
        <begin position="1"/>
        <end position="41"/>
    </location>
</feature>
<evidence type="ECO:0000256" key="5">
    <source>
        <dbReference type="ARBA" id="ARBA00022803"/>
    </source>
</evidence>
<dbReference type="Proteomes" id="UP000580839">
    <property type="component" value="Unassembled WGS sequence"/>
</dbReference>
<sequence length="277" mass="30052">MRSDVRFSPRMTGTHGWLRVASRALLLAVALTAAQPSASRAADAATSLATGEARYAEGRGEEARAAWLEGLADAPGNFGLLWRLARVESELSEDQSGEKKRQLAMAAVEHARAAVKAHPDSAAGHVWLAAALGRQALQEGPKTRLALSREVKSEVDRGIALDPGIGRAYHVRALWNRRLASLNLMERAVANSVLGGVPKGASIENAVADLQKAVELEPDYLNHHLELARTLITLKRTDEARQQLERVIALPPRSSLRDARYQAEARELLAKLPRPKG</sequence>
<dbReference type="GO" id="GO:0097431">
    <property type="term" value="C:mitotic spindle pole"/>
    <property type="evidence" value="ECO:0007669"/>
    <property type="project" value="TreeGrafter"/>
</dbReference>
<evidence type="ECO:0000256" key="6">
    <source>
        <dbReference type="ARBA" id="ARBA00023212"/>
    </source>
</evidence>
<feature type="chain" id="PRO_5033001504" description="Regulator of microtubule dynamics protein 1" evidence="9">
    <location>
        <begin position="42"/>
        <end position="277"/>
    </location>
</feature>
<evidence type="ECO:0000256" key="9">
    <source>
        <dbReference type="SAM" id="SignalP"/>
    </source>
</evidence>
<comment type="subcellular location">
    <subcellularLocation>
        <location evidence="1">Cytoplasm</location>
        <location evidence="1">Cytoskeleton</location>
    </subcellularLocation>
</comment>
<name>A0A849SU87_UNCEI</name>
<evidence type="ECO:0000313" key="11">
    <source>
        <dbReference type="Proteomes" id="UP000580839"/>
    </source>
</evidence>
<accession>A0A849SU87</accession>
<evidence type="ECO:0000256" key="4">
    <source>
        <dbReference type="ARBA" id="ARBA00022737"/>
    </source>
</evidence>
<keyword evidence="3" id="KW-0963">Cytoplasm</keyword>
<dbReference type="SUPFAM" id="SSF48452">
    <property type="entry name" value="TPR-like"/>
    <property type="match status" value="1"/>
</dbReference>
<evidence type="ECO:0000256" key="2">
    <source>
        <dbReference type="ARBA" id="ARBA00011375"/>
    </source>
</evidence>
<dbReference type="GO" id="GO:0005876">
    <property type="term" value="C:spindle microtubule"/>
    <property type="evidence" value="ECO:0007669"/>
    <property type="project" value="TreeGrafter"/>
</dbReference>
<dbReference type="PANTHER" id="PTHR16056:SF16">
    <property type="entry name" value="REGULATOR OF MICROTUBULE DYNAMICS PROTEIN 1"/>
    <property type="match status" value="1"/>
</dbReference>
<gene>
    <name evidence="10" type="ORF">HOP12_12375</name>
</gene>
<dbReference type="GO" id="GO:0005737">
    <property type="term" value="C:cytoplasm"/>
    <property type="evidence" value="ECO:0007669"/>
    <property type="project" value="TreeGrafter"/>
</dbReference>
<keyword evidence="6" id="KW-0206">Cytoskeleton</keyword>
<organism evidence="10 11">
    <name type="scientific">Eiseniibacteriota bacterium</name>
    <dbReference type="NCBI Taxonomy" id="2212470"/>
    <lineage>
        <taxon>Bacteria</taxon>
        <taxon>Candidatus Eiseniibacteriota</taxon>
    </lineage>
</organism>
<keyword evidence="9" id="KW-0732">Signal</keyword>
<dbReference type="InterPro" id="IPR049039">
    <property type="entry name" value="RMD1-3_a_helical_rpt"/>
</dbReference>
<evidence type="ECO:0000256" key="7">
    <source>
        <dbReference type="ARBA" id="ARBA00039966"/>
    </source>
</evidence>
<evidence type="ECO:0000256" key="1">
    <source>
        <dbReference type="ARBA" id="ARBA00004245"/>
    </source>
</evidence>
<keyword evidence="5" id="KW-0802">TPR repeat</keyword>
<dbReference type="AlphaFoldDB" id="A0A849SU87"/>
<dbReference type="Gene3D" id="1.25.40.10">
    <property type="entry name" value="Tetratricopeptide repeat domain"/>
    <property type="match status" value="2"/>
</dbReference>
<dbReference type="GO" id="GO:0008017">
    <property type="term" value="F:microtubule binding"/>
    <property type="evidence" value="ECO:0007669"/>
    <property type="project" value="TreeGrafter"/>
</dbReference>
<proteinExistence type="predicted"/>
<dbReference type="PANTHER" id="PTHR16056">
    <property type="entry name" value="REGULATOR OF MICROTUBULE DYNAMICS PROTEIN"/>
    <property type="match status" value="1"/>
</dbReference>
<reference evidence="10 11" key="1">
    <citation type="submission" date="2020-04" db="EMBL/GenBank/DDBJ databases">
        <title>Metagenomic profiling of ammonia- and methane-oxidizing microorganisms in a Dutch drinking water treatment plant.</title>
        <authorList>
            <person name="Poghosyan L."/>
            <person name="Leucker S."/>
        </authorList>
    </citation>
    <scope>NUCLEOTIDE SEQUENCE [LARGE SCALE GENOMIC DNA]</scope>
    <source>
        <strain evidence="10">S-RSF-IL-03</strain>
    </source>
</reference>
<comment type="subunit">
    <text evidence="2">Interacts with microtubules.</text>
</comment>
<dbReference type="EMBL" id="JABFRW010000158">
    <property type="protein sequence ID" value="NOT34950.1"/>
    <property type="molecule type" value="Genomic_DNA"/>
</dbReference>
<dbReference type="InterPro" id="IPR011990">
    <property type="entry name" value="TPR-like_helical_dom_sf"/>
</dbReference>
<keyword evidence="4" id="KW-0677">Repeat</keyword>
<dbReference type="Pfam" id="PF21033">
    <property type="entry name" value="RMD1-3"/>
    <property type="match status" value="1"/>
</dbReference>
<evidence type="ECO:0000256" key="3">
    <source>
        <dbReference type="ARBA" id="ARBA00022490"/>
    </source>
</evidence>